<keyword evidence="1" id="KW-0813">Transport</keyword>
<protein>
    <recommendedName>
        <fullName evidence="4">ABC transporter domain-containing protein</fullName>
    </recommendedName>
</protein>
<evidence type="ECO:0000256" key="3">
    <source>
        <dbReference type="ARBA" id="ARBA00022840"/>
    </source>
</evidence>
<dbReference type="CDD" id="cd03230">
    <property type="entry name" value="ABC_DR_subfamily_A"/>
    <property type="match status" value="1"/>
</dbReference>
<name>A0A1Q8VKR7_9ACTO</name>
<dbReference type="GO" id="GO:0005524">
    <property type="term" value="F:ATP binding"/>
    <property type="evidence" value="ECO:0007669"/>
    <property type="project" value="UniProtKB-KW"/>
</dbReference>
<dbReference type="SUPFAM" id="SSF52540">
    <property type="entry name" value="P-loop containing nucleoside triphosphate hydrolases"/>
    <property type="match status" value="1"/>
</dbReference>
<dbReference type="InterPro" id="IPR027417">
    <property type="entry name" value="P-loop_NTPase"/>
</dbReference>
<evidence type="ECO:0000259" key="4">
    <source>
        <dbReference type="PROSITE" id="PS50893"/>
    </source>
</evidence>
<dbReference type="PANTHER" id="PTHR42939:SF1">
    <property type="entry name" value="ABC TRANSPORTER ATP-BINDING PROTEIN ALBC-RELATED"/>
    <property type="match status" value="1"/>
</dbReference>
<dbReference type="InterPro" id="IPR003593">
    <property type="entry name" value="AAA+_ATPase"/>
</dbReference>
<dbReference type="PANTHER" id="PTHR42939">
    <property type="entry name" value="ABC TRANSPORTER ATP-BINDING PROTEIN ALBC-RELATED"/>
    <property type="match status" value="1"/>
</dbReference>
<dbReference type="AlphaFoldDB" id="A0A1Q8VKR7"/>
<evidence type="ECO:0000313" key="6">
    <source>
        <dbReference type="Proteomes" id="UP000186471"/>
    </source>
</evidence>
<dbReference type="Gene3D" id="3.40.50.300">
    <property type="entry name" value="P-loop containing nucleotide triphosphate hydrolases"/>
    <property type="match status" value="1"/>
</dbReference>
<organism evidence="5 6">
    <name type="scientific">Actinomyces oris</name>
    <dbReference type="NCBI Taxonomy" id="544580"/>
    <lineage>
        <taxon>Bacteria</taxon>
        <taxon>Bacillati</taxon>
        <taxon>Actinomycetota</taxon>
        <taxon>Actinomycetes</taxon>
        <taxon>Actinomycetales</taxon>
        <taxon>Actinomycetaceae</taxon>
        <taxon>Actinomyces</taxon>
    </lineage>
</organism>
<evidence type="ECO:0000256" key="2">
    <source>
        <dbReference type="ARBA" id="ARBA00022741"/>
    </source>
</evidence>
<comment type="caution">
    <text evidence="5">The sequence shown here is derived from an EMBL/GenBank/DDBJ whole genome shotgun (WGS) entry which is preliminary data.</text>
</comment>
<dbReference type="InterPro" id="IPR051782">
    <property type="entry name" value="ABC_Transporter_VariousFunc"/>
</dbReference>
<evidence type="ECO:0000256" key="1">
    <source>
        <dbReference type="ARBA" id="ARBA00022448"/>
    </source>
</evidence>
<sequence>MHVRNLSKSFGPVKALDSVTFSVPTDAVVAVIGHNGSGKTTLLEIIMGIQRASGGEIDLTEELCGAPLKEKVGVVLQKNNFYESATALELLRLFSTYYSGPVRSIDELIDRFELGPFVNKYYGTLSGGMQQKVNLALAFLNDPAVIVLDEPTTGLDPLARLDFWSTLQEFCEGRLMLVSSHYMSEVQENCTHLVLLDRGKLRYSGEVGPLLEQSRVPDLNSLYIRVAKQSREERAS</sequence>
<dbReference type="GO" id="GO:0016887">
    <property type="term" value="F:ATP hydrolysis activity"/>
    <property type="evidence" value="ECO:0007669"/>
    <property type="project" value="InterPro"/>
</dbReference>
<dbReference type="InterPro" id="IPR003439">
    <property type="entry name" value="ABC_transporter-like_ATP-bd"/>
</dbReference>
<keyword evidence="3" id="KW-0067">ATP-binding</keyword>
<dbReference type="Pfam" id="PF00005">
    <property type="entry name" value="ABC_tran"/>
    <property type="match status" value="1"/>
</dbReference>
<dbReference type="InterPro" id="IPR017871">
    <property type="entry name" value="ABC_transporter-like_CS"/>
</dbReference>
<dbReference type="Proteomes" id="UP000186471">
    <property type="component" value="Unassembled WGS sequence"/>
</dbReference>
<dbReference type="OrthoDB" id="9804819at2"/>
<dbReference type="SMART" id="SM00382">
    <property type="entry name" value="AAA"/>
    <property type="match status" value="1"/>
</dbReference>
<feature type="domain" description="ABC transporter" evidence="4">
    <location>
        <begin position="1"/>
        <end position="223"/>
    </location>
</feature>
<accession>A0A1Q8VKR7</accession>
<dbReference type="PROSITE" id="PS50893">
    <property type="entry name" value="ABC_TRANSPORTER_2"/>
    <property type="match status" value="1"/>
</dbReference>
<reference evidence="5 6" key="1">
    <citation type="submission" date="2016-12" db="EMBL/GenBank/DDBJ databases">
        <title>Genomic comparison of strains in the 'Actinomyces naeslundii' group.</title>
        <authorList>
            <person name="Mughal S.R."/>
            <person name="Do T."/>
            <person name="Gilbert S.C."/>
            <person name="Witherden E.A."/>
            <person name="Didelot X."/>
            <person name="Beighton D."/>
        </authorList>
    </citation>
    <scope>NUCLEOTIDE SEQUENCE [LARGE SCALE GENOMIC DNA]</scope>
    <source>
        <strain evidence="5 6">R21091</strain>
    </source>
</reference>
<keyword evidence="2" id="KW-0547">Nucleotide-binding</keyword>
<dbReference type="RefSeq" id="WP_075410812.1">
    <property type="nucleotide sequence ID" value="NZ_MSKK01000005.1"/>
</dbReference>
<gene>
    <name evidence="5" type="ORF">BKH31_01850</name>
</gene>
<proteinExistence type="predicted"/>
<evidence type="ECO:0000313" key="5">
    <source>
        <dbReference type="EMBL" id="OLO48682.1"/>
    </source>
</evidence>
<dbReference type="EMBL" id="MSKK01000005">
    <property type="protein sequence ID" value="OLO48682.1"/>
    <property type="molecule type" value="Genomic_DNA"/>
</dbReference>
<dbReference type="PROSITE" id="PS00211">
    <property type="entry name" value="ABC_TRANSPORTER_1"/>
    <property type="match status" value="1"/>
</dbReference>